<dbReference type="Proteomes" id="UP000593846">
    <property type="component" value="Chromosome"/>
</dbReference>
<name>A0A7S6U2D4_9CYAN</name>
<accession>A0A7S6U2D4</accession>
<dbReference type="RefSeq" id="WP_200988395.1">
    <property type="nucleotide sequence ID" value="NZ_CP063311.1"/>
</dbReference>
<proteinExistence type="predicted"/>
<evidence type="ECO:0008006" key="3">
    <source>
        <dbReference type="Google" id="ProtNLM"/>
    </source>
</evidence>
<dbReference type="EMBL" id="CP063311">
    <property type="protein sequence ID" value="QOV22780.1"/>
    <property type="molecule type" value="Genomic_DNA"/>
</dbReference>
<organism evidence="1 2">
    <name type="scientific">Anabaenopsis elenkinii CCIBt3563</name>
    <dbReference type="NCBI Taxonomy" id="2779889"/>
    <lineage>
        <taxon>Bacteria</taxon>
        <taxon>Bacillati</taxon>
        <taxon>Cyanobacteriota</taxon>
        <taxon>Cyanophyceae</taxon>
        <taxon>Nostocales</taxon>
        <taxon>Nodulariaceae</taxon>
        <taxon>Anabaenopsis</taxon>
    </lineage>
</organism>
<keyword evidence="2" id="KW-1185">Reference proteome</keyword>
<dbReference type="AlphaFoldDB" id="A0A7S6U2D4"/>
<dbReference type="Pfam" id="PF11848">
    <property type="entry name" value="DUF3368"/>
    <property type="match status" value="1"/>
</dbReference>
<evidence type="ECO:0000313" key="1">
    <source>
        <dbReference type="EMBL" id="QOV22780.1"/>
    </source>
</evidence>
<evidence type="ECO:0000313" key="2">
    <source>
        <dbReference type="Proteomes" id="UP000593846"/>
    </source>
</evidence>
<gene>
    <name evidence="1" type="ORF">IM676_19450</name>
</gene>
<reference evidence="2" key="1">
    <citation type="submission" date="2020-10" db="EMBL/GenBank/DDBJ databases">
        <title>Genome-based taxonomic classification of the species Anabaenopsis elenkinii.</title>
        <authorList>
            <person name="Delbaje E."/>
            <person name="Andreote A.P.D."/>
            <person name="Pellegrinetti T.A."/>
            <person name="Cruz R.B."/>
            <person name="Branco L.H.Z."/>
            <person name="Fiore M.F."/>
        </authorList>
    </citation>
    <scope>NUCLEOTIDE SEQUENCE [LARGE SCALE GENOMIC DNA]</scope>
    <source>
        <strain evidence="2">CCIBt3563</strain>
    </source>
</reference>
<dbReference type="InterPro" id="IPR021799">
    <property type="entry name" value="PIN-like_prokaryotic"/>
</dbReference>
<dbReference type="KEGG" id="aee:IM676_19450"/>
<sequence>MRSLNGTILDATALIDFCYLKEWGWLQQQYSPLYIAQELLDSDQLEMSTRQVAHQYLTPLNISTEEVFASFLEFGEKTPLLSVADRSTIAIARHQLLICASDDGLVIETCQAYNIGYTRTLRLLGEMVDTEHKTVIEVMVMADQLIQERGKHISPQILKDWKKSLQKYGK</sequence>
<protein>
    <recommendedName>
        <fullName evidence="3">PIN domain-containing protein</fullName>
    </recommendedName>
</protein>